<evidence type="ECO:0000256" key="3">
    <source>
        <dbReference type="ARBA" id="ARBA00023274"/>
    </source>
</evidence>
<sequence length="66" mass="7645">MALPKRRHSRSRGAKRRTHWKIKLPNFSECPHCHELRLPHHACPSCGYYAGVQVIEPKEKKESGRG</sequence>
<protein>
    <recommendedName>
        <fullName evidence="4 5">Large ribosomal subunit protein bL32</fullName>
    </recommendedName>
</protein>
<dbReference type="EMBL" id="LIZY01000061">
    <property type="protein sequence ID" value="KPJ63815.1"/>
    <property type="molecule type" value="Genomic_DNA"/>
</dbReference>
<comment type="caution">
    <text evidence="6">The sequence shown here is derived from an EMBL/GenBank/DDBJ whole genome shotgun (WGS) entry which is preliminary data.</text>
</comment>
<organism evidence="6 7">
    <name type="scientific">candidate division KD3-62 bacterium DG_56</name>
    <dbReference type="NCBI Taxonomy" id="1704032"/>
    <lineage>
        <taxon>Bacteria</taxon>
        <taxon>candidate division KD3-62</taxon>
    </lineage>
</organism>
<dbReference type="GO" id="GO:0006412">
    <property type="term" value="P:translation"/>
    <property type="evidence" value="ECO:0007669"/>
    <property type="project" value="UniProtKB-UniRule"/>
</dbReference>
<dbReference type="GO" id="GO:0003735">
    <property type="term" value="F:structural constituent of ribosome"/>
    <property type="evidence" value="ECO:0007669"/>
    <property type="project" value="InterPro"/>
</dbReference>
<evidence type="ECO:0000256" key="1">
    <source>
        <dbReference type="ARBA" id="ARBA00008560"/>
    </source>
</evidence>
<dbReference type="PANTHER" id="PTHR35534:SF1">
    <property type="entry name" value="LARGE RIBOSOMAL SUBUNIT PROTEIN BL32"/>
    <property type="match status" value="1"/>
</dbReference>
<evidence type="ECO:0000313" key="7">
    <source>
        <dbReference type="Proteomes" id="UP000052020"/>
    </source>
</evidence>
<dbReference type="GO" id="GO:0015934">
    <property type="term" value="C:large ribosomal subunit"/>
    <property type="evidence" value="ECO:0007669"/>
    <property type="project" value="InterPro"/>
</dbReference>
<gene>
    <name evidence="5 6" type="primary">rpmF</name>
    <name evidence="6" type="ORF">AMK68_03055</name>
</gene>
<dbReference type="AlphaFoldDB" id="A0A0S7XN23"/>
<evidence type="ECO:0000256" key="4">
    <source>
        <dbReference type="ARBA" id="ARBA00035178"/>
    </source>
</evidence>
<dbReference type="InterPro" id="IPR002677">
    <property type="entry name" value="Ribosomal_bL32"/>
</dbReference>
<keyword evidence="2 5" id="KW-0689">Ribosomal protein</keyword>
<dbReference type="InterPro" id="IPR044957">
    <property type="entry name" value="Ribosomal_bL32_bact"/>
</dbReference>
<dbReference type="Proteomes" id="UP000052020">
    <property type="component" value="Unassembled WGS sequence"/>
</dbReference>
<dbReference type="PANTHER" id="PTHR35534">
    <property type="entry name" value="50S RIBOSOMAL PROTEIN L32"/>
    <property type="match status" value="1"/>
</dbReference>
<name>A0A0S7XN23_9BACT</name>
<dbReference type="NCBIfam" id="TIGR01031">
    <property type="entry name" value="rpmF_bact"/>
    <property type="match status" value="1"/>
</dbReference>
<dbReference type="HAMAP" id="MF_00340">
    <property type="entry name" value="Ribosomal_bL32"/>
    <property type="match status" value="1"/>
</dbReference>
<dbReference type="Pfam" id="PF01783">
    <property type="entry name" value="Ribosomal_L32p"/>
    <property type="match status" value="1"/>
</dbReference>
<accession>A0A0S7XN23</accession>
<reference evidence="6 7" key="1">
    <citation type="journal article" date="2015" name="Microbiome">
        <title>Genomic resolution of linkages in carbon, nitrogen, and sulfur cycling among widespread estuary sediment bacteria.</title>
        <authorList>
            <person name="Baker B.J."/>
            <person name="Lazar C.S."/>
            <person name="Teske A.P."/>
            <person name="Dick G.J."/>
        </authorList>
    </citation>
    <scope>NUCLEOTIDE SEQUENCE [LARGE SCALE GENOMIC DNA]</scope>
    <source>
        <strain evidence="6">DG_56</strain>
    </source>
</reference>
<dbReference type="InterPro" id="IPR011332">
    <property type="entry name" value="Ribosomal_zn-bd"/>
</dbReference>
<comment type="similarity">
    <text evidence="1 5">Belongs to the bacterial ribosomal protein bL32 family.</text>
</comment>
<evidence type="ECO:0000256" key="5">
    <source>
        <dbReference type="HAMAP-Rule" id="MF_00340"/>
    </source>
</evidence>
<evidence type="ECO:0000313" key="6">
    <source>
        <dbReference type="EMBL" id="KPJ63815.1"/>
    </source>
</evidence>
<dbReference type="SUPFAM" id="SSF57829">
    <property type="entry name" value="Zn-binding ribosomal proteins"/>
    <property type="match status" value="1"/>
</dbReference>
<proteinExistence type="inferred from homology"/>
<evidence type="ECO:0000256" key="2">
    <source>
        <dbReference type="ARBA" id="ARBA00022980"/>
    </source>
</evidence>
<keyword evidence="3 5" id="KW-0687">Ribonucleoprotein</keyword>